<accession>A0ABV8NAW7</accession>
<keyword evidence="2" id="KW-1185">Reference proteome</keyword>
<dbReference type="EMBL" id="JBHSCF010000055">
    <property type="protein sequence ID" value="MFC4190421.1"/>
    <property type="molecule type" value="Genomic_DNA"/>
</dbReference>
<dbReference type="Proteomes" id="UP001595871">
    <property type="component" value="Unassembled WGS sequence"/>
</dbReference>
<comment type="caution">
    <text evidence="1">The sequence shown here is derived from an EMBL/GenBank/DDBJ whole genome shotgun (WGS) entry which is preliminary data.</text>
</comment>
<protein>
    <submittedName>
        <fullName evidence="1">Uncharacterized protein</fullName>
    </submittedName>
</protein>
<organism evidence="1 2">
    <name type="scientific">Streptomyces flavovirens</name>
    <dbReference type="NCBI Taxonomy" id="52258"/>
    <lineage>
        <taxon>Bacteria</taxon>
        <taxon>Bacillati</taxon>
        <taxon>Actinomycetota</taxon>
        <taxon>Actinomycetes</taxon>
        <taxon>Kitasatosporales</taxon>
        <taxon>Streptomycetaceae</taxon>
        <taxon>Streptomyces</taxon>
    </lineage>
</organism>
<evidence type="ECO:0000313" key="2">
    <source>
        <dbReference type="Proteomes" id="UP001595871"/>
    </source>
</evidence>
<evidence type="ECO:0000313" key="1">
    <source>
        <dbReference type="EMBL" id="MFC4190421.1"/>
    </source>
</evidence>
<reference evidence="2" key="1">
    <citation type="journal article" date="2019" name="Int. J. Syst. Evol. Microbiol.">
        <title>The Global Catalogue of Microorganisms (GCM) 10K type strain sequencing project: providing services to taxonomists for standard genome sequencing and annotation.</title>
        <authorList>
            <consortium name="The Broad Institute Genomics Platform"/>
            <consortium name="The Broad Institute Genome Sequencing Center for Infectious Disease"/>
            <person name="Wu L."/>
            <person name="Ma J."/>
        </authorList>
    </citation>
    <scope>NUCLEOTIDE SEQUENCE [LARGE SCALE GENOMIC DNA]</scope>
    <source>
        <strain evidence="2">CCM 3243</strain>
    </source>
</reference>
<proteinExistence type="predicted"/>
<sequence>MPVEPIPCGDGGSTPVEITTCCAPSIASAPLCRPDGSTVLLVVRSGCVECGEAAPEPAVAGWIDPASGTFTAGNAPADAGPCSVGCCSPSITSATLCTEDGTSILVVARSACLGCADTATDPVVVGWFDLATGVFTAGPAPAGSGPCETGCVDTVCRQLCDDADGDGEADTTYSELWCIRADGSAELVLTYRDDPSVPYTPLAPVDCTYGCPETETVTLCDESGPFLRRYTWLQGIATFEDFSLDGVTAHVVTGTVGVCDAGEPCEAQSTPAATLGLCLADGTPIAVVVTRDCAGTVTQDGWINLTTGVYSAGEPPVGTMACGNPRSISTTGTFCDVDPDTGDVLGLVLIEYTYGADGSVDAVRLVDAVTGSTYTPQGEVTMCPAGVEQPERDLVQLCDTAPDGTVTAFVRDYARDEGGAITGHADYDLDGAAYTVTGTVDRCTDDCQSCETVVLCDLPASASTAPILDPASTGNAGNRTGTAANGVGWSTIGGRAGSDPANWWAVSLFPAPSGTFTLALTRPVAVTWGVRLGAAPVVGTLASLTMPVGSVPTYVHPLHTWDPATRALTAKTGASATNTAHTSTFAHAGPISTLQFTGPAGAPLSTVRKVGDFRITPVEQPFLRRTCRDCDGQTVTTTDTRLDGVTPYVPAGTVGVCSGAPDEQCVPLALGEVCYSPALTSATLSLGTAVDGTWQQATSGTTPVSDPSTLTYAAAPVGPPVSTAGVGPVTGQVRPGLGTALGDTALGFSYLRRQFTTTSAITAVALAATADDRPHRIWLDGTIVADFSVTPGSPSLTDPTAYNQSWSPVTTTAVSLPAGAHTLYYEWASHGGVTREWGALDIRLTLAERAPSARAQVVQHCDGTTNLIDIETGLTVPATSTVVTCPTGKDGSNEPCRDSSSTLLCDTAAQEAVTVLDPGNRPGADGWEIVSYTGYGAGYGPEATIPYPVPHPAGNPNYMGVRSDLTVGPGPGYSSYETAPVRWVMRKTFTAPEDGIAVVSSANFRGDGGARVRINGLDAGMYGQWNLPATSGTAQIPVTAGPNTVEVEVRDGAGQNYIMGRLDIVMTATVQFMRRTVVDCTTGETVAVVDTTLDGEPYEVTGVVGQCEPVAECCEQAPPEQRVDVETTLLCVRDQATGDIVGQVIAERVYDDQSGDLIEQRLTDLDGEPYALPAGAELGKCPSPDRITRQVCVVESGITEFLTNAANATTGVDSDWQWSPNLGGTWYPMYRVAPHPAWTVTDTAPNQAHWVGPHVDRTVCPTAGETSPPVPATWYTRASWNLPPDVTPDSIRIAATVLNADNDVVQWRLNDGAWQPVGTAGLSGAAWTFPPTAVPGGRAGQNEIVVQLFEGQPGVNCPSPNSAGMILHVIATYDHAPQVWTQVIEPGGQTYYLDENGDRQEAIPAGTRLVACGGGGDAPCCPPEQRMDVELQPMCVLDNATGNFIQRVLAEVVYDTATGDRLGVHYVDPVTWGPVALPGGTHLDVCPEGATESAPDVEVVQLCDLVDGADPVPFLRHLAYLPGATAPTVVDTALDGVTPYALTGTAGACSTPCDVQSVIEACRCDDTNGDGLPDVGYVELLAVDCGGVLTSIGTYTRGLTEPYSPVAPVDCEESGNHEGAEPAFGVQARRVELAAGASWNASAWPTLQSVTAVAHGGTGTVTTTDGTSTLHAGEAATWSVGRDVDAALTGPLTITAETGTVTLSYTIGVTL</sequence>
<gene>
    <name evidence="1" type="ORF">ACFO3R_29190</name>
</gene>
<dbReference type="RefSeq" id="WP_345493512.1">
    <property type="nucleotide sequence ID" value="NZ_BAAAYA010000005.1"/>
</dbReference>
<name>A0ABV8NAW7_9ACTN</name>